<dbReference type="InterPro" id="IPR052057">
    <property type="entry name" value="IS150/IS1296_orfA-like"/>
</dbReference>
<protein>
    <submittedName>
        <fullName evidence="1">Transposase</fullName>
    </submittedName>
</protein>
<dbReference type="KEGG" id="cof:FOZ74_04105"/>
<dbReference type="Gene3D" id="1.10.10.10">
    <property type="entry name" value="Winged helix-like DNA-binding domain superfamily/Winged helix DNA-binding domain"/>
    <property type="match status" value="1"/>
</dbReference>
<dbReference type="PANTHER" id="PTHR33795:SF1">
    <property type="entry name" value="INSERTION ELEMENT IS150 PROTEIN INSJ"/>
    <property type="match status" value="1"/>
</dbReference>
<accession>A0A5B8RRZ5</accession>
<dbReference type="InterPro" id="IPR009057">
    <property type="entry name" value="Homeodomain-like_sf"/>
</dbReference>
<proteinExistence type="predicted"/>
<dbReference type="SUPFAM" id="SSF46689">
    <property type="entry name" value="Homeodomain-like"/>
    <property type="match status" value="1"/>
</dbReference>
<gene>
    <name evidence="1" type="ORF">FOZ74_04105</name>
</gene>
<dbReference type="EMBL" id="CP042344">
    <property type="protein sequence ID" value="QEA12286.1"/>
    <property type="molecule type" value="Genomic_DNA"/>
</dbReference>
<sequence>MLPKRSAYSAQFKLQVLAHQDREQLSSRQVAALYDIRNSNQVVVWRRSLDQGRLQTLEIQKEERPKMEPERSREVPPNMVAPDAARTLREENERLRAEVAYLKKLQALIRSKRSAAPTTACAMACGPRVLTQASSM</sequence>
<dbReference type="AlphaFoldDB" id="A0A5B8RRZ5"/>
<evidence type="ECO:0000313" key="1">
    <source>
        <dbReference type="EMBL" id="QEA12286.1"/>
    </source>
</evidence>
<dbReference type="Proteomes" id="UP000321199">
    <property type="component" value="Chromosome"/>
</dbReference>
<evidence type="ECO:0000313" key="2">
    <source>
        <dbReference type="Proteomes" id="UP000321199"/>
    </source>
</evidence>
<dbReference type="PANTHER" id="PTHR33795">
    <property type="entry name" value="INSERTION ELEMENT IS150 PROTEIN INSJ"/>
    <property type="match status" value="1"/>
</dbReference>
<organism evidence="1 2">
    <name type="scientific">Comamonas flocculans</name>
    <dbReference type="NCBI Taxonomy" id="2597701"/>
    <lineage>
        <taxon>Bacteria</taxon>
        <taxon>Pseudomonadati</taxon>
        <taxon>Pseudomonadota</taxon>
        <taxon>Betaproteobacteria</taxon>
        <taxon>Burkholderiales</taxon>
        <taxon>Comamonadaceae</taxon>
        <taxon>Comamonas</taxon>
    </lineage>
</organism>
<dbReference type="OrthoDB" id="9765502at2"/>
<keyword evidence="2" id="KW-1185">Reference proteome</keyword>
<name>A0A5B8RRZ5_9BURK</name>
<dbReference type="InterPro" id="IPR036388">
    <property type="entry name" value="WH-like_DNA-bd_sf"/>
</dbReference>
<reference evidence="1 2" key="1">
    <citation type="submission" date="2019-07" db="EMBL/GenBank/DDBJ databases">
        <title>Complete genome sequence of Comamonas sp. NLF 7-7 isolated from livestock.</title>
        <authorList>
            <person name="Kim D.H."/>
            <person name="Kim J.G."/>
        </authorList>
    </citation>
    <scope>NUCLEOTIDE SEQUENCE [LARGE SCALE GENOMIC DNA]</scope>
    <source>
        <strain evidence="1 2">NLF 7-7</strain>
    </source>
</reference>